<evidence type="ECO:0000256" key="1">
    <source>
        <dbReference type="SAM" id="SignalP"/>
    </source>
</evidence>
<reference evidence="2 3" key="1">
    <citation type="submission" date="2021-01" db="EMBL/GenBank/DDBJ databases">
        <title>Genome seq and assembly of Devosia sp. G19.</title>
        <authorList>
            <person name="Chhetri G."/>
        </authorList>
    </citation>
    <scope>NUCLEOTIDE SEQUENCE [LARGE SCALE GENOMIC DNA]</scope>
    <source>
        <strain evidence="2 3">G19</strain>
    </source>
</reference>
<accession>A0ABX7C335</accession>
<dbReference type="Proteomes" id="UP000595460">
    <property type="component" value="Chromosome"/>
</dbReference>
<evidence type="ECO:0000313" key="3">
    <source>
        <dbReference type="Proteomes" id="UP000595460"/>
    </source>
</evidence>
<feature type="chain" id="PRO_5046405118" evidence="1">
    <location>
        <begin position="23"/>
        <end position="172"/>
    </location>
</feature>
<dbReference type="RefSeq" id="WP_201662313.1">
    <property type="nucleotide sequence ID" value="NZ_CP068047.1"/>
</dbReference>
<feature type="signal peptide" evidence="1">
    <location>
        <begin position="1"/>
        <end position="22"/>
    </location>
</feature>
<dbReference type="EMBL" id="CP068047">
    <property type="protein sequence ID" value="QQR37664.1"/>
    <property type="molecule type" value="Genomic_DNA"/>
</dbReference>
<evidence type="ECO:0000313" key="2">
    <source>
        <dbReference type="EMBL" id="QQR37664.1"/>
    </source>
</evidence>
<protein>
    <submittedName>
        <fullName evidence="2">Uncharacterized protein</fullName>
    </submittedName>
</protein>
<organism evidence="2 3">
    <name type="scientific">Devosia oryziradicis</name>
    <dbReference type="NCBI Taxonomy" id="2801335"/>
    <lineage>
        <taxon>Bacteria</taxon>
        <taxon>Pseudomonadati</taxon>
        <taxon>Pseudomonadota</taxon>
        <taxon>Alphaproteobacteria</taxon>
        <taxon>Hyphomicrobiales</taxon>
        <taxon>Devosiaceae</taxon>
        <taxon>Devosia</taxon>
    </lineage>
</organism>
<name>A0ABX7C335_9HYPH</name>
<keyword evidence="1" id="KW-0732">Signal</keyword>
<gene>
    <name evidence="2" type="ORF">JI749_08700</name>
</gene>
<sequence length="172" mass="18893">MRHAITLTTLPLLLLSALPGHAQEEMVTITPEQVGEIFCISSLGNDMTPAGAMLTDDLKFVIDKAFERSNAYLDTHPGDKPPLGDGVPWRTWPDYADGCTVGEATVKDLVATVPINYTFSEYPEANYSNNLILLPSYPENGPPYIWRINDVDLGDGNTLRGFIAATFEAFEQ</sequence>
<keyword evidence="3" id="KW-1185">Reference proteome</keyword>
<proteinExistence type="predicted"/>